<organism evidence="2 3">
    <name type="scientific">Croceibacterium selenioxidans</name>
    <dbReference type="NCBI Taxonomy" id="2838833"/>
    <lineage>
        <taxon>Bacteria</taxon>
        <taxon>Pseudomonadati</taxon>
        <taxon>Pseudomonadota</taxon>
        <taxon>Alphaproteobacteria</taxon>
        <taxon>Sphingomonadales</taxon>
        <taxon>Erythrobacteraceae</taxon>
        <taxon>Croceibacterium</taxon>
    </lineage>
</organism>
<name>A0ABS5W8D2_9SPHN</name>
<comment type="caution">
    <text evidence="2">The sequence shown here is derived from an EMBL/GenBank/DDBJ whole genome shotgun (WGS) entry which is preliminary data.</text>
</comment>
<gene>
    <name evidence="2" type="ORF">KK137_14735</name>
</gene>
<keyword evidence="1" id="KW-0472">Membrane</keyword>
<feature type="transmembrane region" description="Helical" evidence="1">
    <location>
        <begin position="6"/>
        <end position="24"/>
    </location>
</feature>
<dbReference type="Proteomes" id="UP000811255">
    <property type="component" value="Unassembled WGS sequence"/>
</dbReference>
<feature type="transmembrane region" description="Helical" evidence="1">
    <location>
        <begin position="31"/>
        <end position="52"/>
    </location>
</feature>
<dbReference type="EMBL" id="JAHFVK010000002">
    <property type="protein sequence ID" value="MBT2135592.1"/>
    <property type="molecule type" value="Genomic_DNA"/>
</dbReference>
<keyword evidence="1" id="KW-0812">Transmembrane</keyword>
<reference evidence="2 3" key="1">
    <citation type="submission" date="2021-05" db="EMBL/GenBank/DDBJ databases">
        <title>Croceibacterium sp. LX-88 genome sequence.</title>
        <authorList>
            <person name="Luo X."/>
        </authorList>
    </citation>
    <scope>NUCLEOTIDE SEQUENCE [LARGE SCALE GENOMIC DNA]</scope>
    <source>
        <strain evidence="2 3">LX-88</strain>
    </source>
</reference>
<protein>
    <submittedName>
        <fullName evidence="2">Uncharacterized protein</fullName>
    </submittedName>
</protein>
<accession>A0ABS5W8D2</accession>
<evidence type="ECO:0000313" key="3">
    <source>
        <dbReference type="Proteomes" id="UP000811255"/>
    </source>
</evidence>
<evidence type="ECO:0000313" key="2">
    <source>
        <dbReference type="EMBL" id="MBT2135592.1"/>
    </source>
</evidence>
<proteinExistence type="predicted"/>
<feature type="transmembrane region" description="Helical" evidence="1">
    <location>
        <begin position="77"/>
        <end position="98"/>
    </location>
</feature>
<keyword evidence="1" id="KW-1133">Transmembrane helix</keyword>
<sequence>MSDHVAYALLAYTGLQIWVTMGALKSGHSSILPYFALIVLVAAIIPACRMFEQRWDGISDSEASNPELADRFKRDRLVLWLCALGLPFLLTGLFKVAYSLM</sequence>
<keyword evidence="3" id="KW-1185">Reference proteome</keyword>
<evidence type="ECO:0000256" key="1">
    <source>
        <dbReference type="SAM" id="Phobius"/>
    </source>
</evidence>